<comment type="caution">
    <text evidence="6">Lacks conserved residue(s) required for the propagation of feature annotation.</text>
</comment>
<reference evidence="9" key="1">
    <citation type="submission" date="2021-01" db="UniProtKB">
        <authorList>
            <consortium name="EnsemblMetazoa"/>
        </authorList>
    </citation>
    <scope>IDENTIFICATION</scope>
</reference>
<keyword evidence="4" id="KW-0804">Transcription</keyword>
<organism evidence="9 10">
    <name type="scientific">Clytia hemisphaerica</name>
    <dbReference type="NCBI Taxonomy" id="252671"/>
    <lineage>
        <taxon>Eukaryota</taxon>
        <taxon>Metazoa</taxon>
        <taxon>Cnidaria</taxon>
        <taxon>Hydrozoa</taxon>
        <taxon>Hydroidolina</taxon>
        <taxon>Leptothecata</taxon>
        <taxon>Obeliida</taxon>
        <taxon>Clytiidae</taxon>
        <taxon>Clytia</taxon>
    </lineage>
</organism>
<dbReference type="InterPro" id="IPR046360">
    <property type="entry name" value="T-box_DNA-bd"/>
</dbReference>
<evidence type="ECO:0000256" key="6">
    <source>
        <dbReference type="PROSITE-ProRule" id="PRU00201"/>
    </source>
</evidence>
<evidence type="ECO:0000256" key="4">
    <source>
        <dbReference type="ARBA" id="ARBA00023163"/>
    </source>
</evidence>
<sequence length="475" mass="53373">MEHDRAQRHPSATVLNTSGASTLEPVYNNNQQTTRHPIVKQDQNYLDNTNTVNKYKEYENLKTTNTRNEMVLNLSNHINESPTYLHPNTTNNNTTTSHDNHHDLQYGSSQKREDTNVRVSLQNKEMWSKFHHVGTEMIITKAGRRMFPVIKINISGLNPKLKYILVMDIIPVDENRYKFHNSEWTVAGKAEPHLPGRLYVHPDGPSSGAQWMRQTISFQKVKLTNNHLDQFAHVILNSMHKYQPRIHIVQANDNTPEALRKSTFTTHVFPETELIAVTAYQSPRITALKIENNPFAKGFRGACNSDYHGMKRYHEQELLYPAKRPYSPSYASLNVGGRQCHMGGTYPKTPYGSDVPYDYPFPPYFNKACPQLPTTTPTGAPVTGGWNTVNEDRNSVSPTSNMGLTSSTIAAPPLSHQPPIFGSGVMPSTFPVYGGGTSQQLSLYGSPAAAGYATTGETPKSPYNPWQPSELYPYH</sequence>
<dbReference type="GeneID" id="136815718"/>
<evidence type="ECO:0000256" key="5">
    <source>
        <dbReference type="ARBA" id="ARBA00023242"/>
    </source>
</evidence>
<dbReference type="InterPro" id="IPR036960">
    <property type="entry name" value="T-box_sf"/>
</dbReference>
<dbReference type="FunFam" id="2.60.40.820:FF:000007">
    <property type="entry name" value="T-box transcription factor"/>
    <property type="match status" value="1"/>
</dbReference>
<evidence type="ECO:0000256" key="7">
    <source>
        <dbReference type="SAM" id="MobiDB-lite"/>
    </source>
</evidence>
<dbReference type="GO" id="GO:0000981">
    <property type="term" value="F:DNA-binding transcription factor activity, RNA polymerase II-specific"/>
    <property type="evidence" value="ECO:0007669"/>
    <property type="project" value="TreeGrafter"/>
</dbReference>
<accession>A0A7M5X8D2</accession>
<dbReference type="PROSITE" id="PS01264">
    <property type="entry name" value="TBOX_2"/>
    <property type="match status" value="1"/>
</dbReference>
<feature type="region of interest" description="Disordered" evidence="7">
    <location>
        <begin position="1"/>
        <end position="24"/>
    </location>
</feature>
<proteinExistence type="predicted"/>
<dbReference type="SUPFAM" id="SSF49417">
    <property type="entry name" value="p53-like transcription factors"/>
    <property type="match status" value="1"/>
</dbReference>
<evidence type="ECO:0000313" key="9">
    <source>
        <dbReference type="EnsemblMetazoa" id="CLYHEMP019460.1"/>
    </source>
</evidence>
<dbReference type="GO" id="GO:0005634">
    <property type="term" value="C:nucleus"/>
    <property type="evidence" value="ECO:0007669"/>
    <property type="project" value="UniProtKB-SubCell"/>
</dbReference>
<keyword evidence="3 6" id="KW-0238">DNA-binding</keyword>
<dbReference type="Proteomes" id="UP000594262">
    <property type="component" value="Unplaced"/>
</dbReference>
<feature type="region of interest" description="Disordered" evidence="7">
    <location>
        <begin position="454"/>
        <end position="475"/>
    </location>
</feature>
<name>A0A7M5X8D2_9CNID</name>
<feature type="region of interest" description="Disordered" evidence="7">
    <location>
        <begin position="378"/>
        <end position="401"/>
    </location>
</feature>
<feature type="region of interest" description="Disordered" evidence="7">
    <location>
        <begin position="79"/>
        <end position="114"/>
    </location>
</feature>
<dbReference type="InterPro" id="IPR018186">
    <property type="entry name" value="TF_T-box_CS"/>
</dbReference>
<dbReference type="GO" id="GO:0000785">
    <property type="term" value="C:chromatin"/>
    <property type="evidence" value="ECO:0007669"/>
    <property type="project" value="TreeGrafter"/>
</dbReference>
<evidence type="ECO:0000313" key="10">
    <source>
        <dbReference type="Proteomes" id="UP000594262"/>
    </source>
</evidence>
<dbReference type="InterPro" id="IPR008967">
    <property type="entry name" value="p53-like_TF_DNA-bd_sf"/>
</dbReference>
<dbReference type="GO" id="GO:0000978">
    <property type="term" value="F:RNA polymerase II cis-regulatory region sequence-specific DNA binding"/>
    <property type="evidence" value="ECO:0007669"/>
    <property type="project" value="InterPro"/>
</dbReference>
<dbReference type="GO" id="GO:0045893">
    <property type="term" value="P:positive regulation of DNA-templated transcription"/>
    <property type="evidence" value="ECO:0007669"/>
    <property type="project" value="InterPro"/>
</dbReference>
<dbReference type="GO" id="GO:0001708">
    <property type="term" value="P:cell fate specification"/>
    <property type="evidence" value="ECO:0007669"/>
    <property type="project" value="TreeGrafter"/>
</dbReference>
<comment type="subcellular location">
    <subcellularLocation>
        <location evidence="1 6">Nucleus</location>
    </subcellularLocation>
</comment>
<dbReference type="SMART" id="SM00425">
    <property type="entry name" value="TBOX"/>
    <property type="match status" value="1"/>
</dbReference>
<dbReference type="AlphaFoldDB" id="A0A7M5X8D2"/>
<keyword evidence="2" id="KW-0805">Transcription regulation</keyword>
<evidence type="ECO:0000259" key="8">
    <source>
        <dbReference type="PROSITE" id="PS50252"/>
    </source>
</evidence>
<protein>
    <recommendedName>
        <fullName evidence="8">T-box domain-containing protein</fullName>
    </recommendedName>
</protein>
<feature type="compositionally biased region" description="Polar residues" evidence="7">
    <location>
        <begin position="13"/>
        <end position="24"/>
    </location>
</feature>
<keyword evidence="10" id="KW-1185">Reference proteome</keyword>
<dbReference type="PANTHER" id="PTHR11267">
    <property type="entry name" value="T-BOX PROTEIN-RELATED"/>
    <property type="match status" value="1"/>
</dbReference>
<dbReference type="PANTHER" id="PTHR11267:SF196">
    <property type="entry name" value="T-BOX PROTEIN 30_42-RELATED"/>
    <property type="match status" value="1"/>
</dbReference>
<dbReference type="OrthoDB" id="5985336at2759"/>
<dbReference type="InterPro" id="IPR002070">
    <property type="entry name" value="TF_Brachyury"/>
</dbReference>
<keyword evidence="5 6" id="KW-0539">Nucleus</keyword>
<evidence type="ECO:0000256" key="2">
    <source>
        <dbReference type="ARBA" id="ARBA00023015"/>
    </source>
</evidence>
<dbReference type="PROSITE" id="PS50252">
    <property type="entry name" value="TBOX_3"/>
    <property type="match status" value="1"/>
</dbReference>
<dbReference type="EnsemblMetazoa" id="CLYHEMT019460.1">
    <property type="protein sequence ID" value="CLYHEMP019460.1"/>
    <property type="gene ID" value="CLYHEMG019460"/>
</dbReference>
<dbReference type="Pfam" id="PF00907">
    <property type="entry name" value="T-box"/>
    <property type="match status" value="1"/>
</dbReference>
<dbReference type="PRINTS" id="PR00938">
    <property type="entry name" value="BRACHYURY"/>
</dbReference>
<dbReference type="CDD" id="cd20189">
    <property type="entry name" value="T-box_TBX4_5-like"/>
    <property type="match status" value="1"/>
</dbReference>
<dbReference type="InterPro" id="IPR001699">
    <property type="entry name" value="TF_T-box"/>
</dbReference>
<feature type="domain" description="T-box" evidence="8">
    <location>
        <begin position="121"/>
        <end position="301"/>
    </location>
</feature>
<evidence type="ECO:0000256" key="3">
    <source>
        <dbReference type="ARBA" id="ARBA00023125"/>
    </source>
</evidence>
<evidence type="ECO:0000256" key="1">
    <source>
        <dbReference type="ARBA" id="ARBA00004123"/>
    </source>
</evidence>
<dbReference type="RefSeq" id="XP_066928266.1">
    <property type="nucleotide sequence ID" value="XM_067072165.1"/>
</dbReference>
<dbReference type="Gene3D" id="2.60.40.820">
    <property type="entry name" value="Transcription factor, T-box"/>
    <property type="match status" value="1"/>
</dbReference>
<dbReference type="PRINTS" id="PR00937">
    <property type="entry name" value="TBOX"/>
</dbReference>
<feature type="compositionally biased region" description="Basic and acidic residues" evidence="7">
    <location>
        <begin position="98"/>
        <end position="114"/>
    </location>
</feature>